<protein>
    <submittedName>
        <fullName evidence="8">ABC transporter permease</fullName>
    </submittedName>
</protein>
<dbReference type="Proteomes" id="UP000053923">
    <property type="component" value="Unassembled WGS sequence"/>
</dbReference>
<feature type="transmembrane region" description="Helical" evidence="7">
    <location>
        <begin position="265"/>
        <end position="291"/>
    </location>
</feature>
<sequence length="425" mass="44216">MTTPQTSAVDVNQPTLQPAAPTGRRLSWPVLLLVIAGALALTSIVRIITGADGITNVSQMSTALQLAVPIGLAGLGGLWAERAGVVNIGLEGMMILGTWFGAWAGFQWGPWTGVLVGILGGAIGGLLHAFVTVTFNVNHIVSGVAINILALGATRYLAPLAFEGHAGGSAKQSPAVGSLGNFTVPGLSDGLRDLNNQGWFFISDVAGLLGGLVTNVSWLTVIAVALIPGTWWILWRTAFGLRLRSCGENPVAAESLGVNVYKYKYIAVVISGGLAGLGGVFLSIVANPFYLEGQVSGRGYIGLAAMIFGNWMPGGLALGAGLFGYTDSLNLRGGSTNVHALLLLGALLLIIGAIWLVITKRYAPSMITAVVGALVFAWYASTDEVPNQVVSATPYVITLIVLTLSAQRLRMPKADGLPYRKGQGK</sequence>
<feature type="transmembrane region" description="Helical" evidence="7">
    <location>
        <begin position="216"/>
        <end position="235"/>
    </location>
</feature>
<dbReference type="GO" id="GO:0005886">
    <property type="term" value="C:plasma membrane"/>
    <property type="evidence" value="ECO:0007669"/>
    <property type="project" value="UniProtKB-SubCell"/>
</dbReference>
<dbReference type="GO" id="GO:0022857">
    <property type="term" value="F:transmembrane transporter activity"/>
    <property type="evidence" value="ECO:0007669"/>
    <property type="project" value="InterPro"/>
</dbReference>
<dbReference type="PANTHER" id="PTHR43370">
    <property type="entry name" value="SUGAR ABC TRANSPORTER INTEGRAL MEMBRANE PROTEIN-RELATED"/>
    <property type="match status" value="1"/>
</dbReference>
<gene>
    <name evidence="8" type="ORF">ADL12_19330</name>
</gene>
<feature type="transmembrane region" description="Helical" evidence="7">
    <location>
        <begin position="338"/>
        <end position="357"/>
    </location>
</feature>
<keyword evidence="5 7" id="KW-0472">Membrane</keyword>
<comment type="subcellular location">
    <subcellularLocation>
        <location evidence="1">Cell membrane</location>
        <topology evidence="1">Multi-pass membrane protein</topology>
    </subcellularLocation>
</comment>
<feature type="transmembrane region" description="Helical" evidence="7">
    <location>
        <begin position="85"/>
        <end position="106"/>
    </location>
</feature>
<evidence type="ECO:0000256" key="5">
    <source>
        <dbReference type="ARBA" id="ARBA00023136"/>
    </source>
</evidence>
<feature type="transmembrane region" description="Helical" evidence="7">
    <location>
        <begin position="137"/>
        <end position="158"/>
    </location>
</feature>
<dbReference type="OrthoDB" id="9792579at2"/>
<dbReference type="EMBL" id="LLZG01000142">
    <property type="protein sequence ID" value="KUL36161.1"/>
    <property type="molecule type" value="Genomic_DNA"/>
</dbReference>
<evidence type="ECO:0000256" key="4">
    <source>
        <dbReference type="ARBA" id="ARBA00022989"/>
    </source>
</evidence>
<evidence type="ECO:0000256" key="2">
    <source>
        <dbReference type="ARBA" id="ARBA00022475"/>
    </source>
</evidence>
<feature type="transmembrane region" description="Helical" evidence="7">
    <location>
        <begin position="113"/>
        <end position="131"/>
    </location>
</feature>
<feature type="region of interest" description="Disordered" evidence="6">
    <location>
        <begin position="1"/>
        <end position="20"/>
    </location>
</feature>
<reference evidence="9" key="1">
    <citation type="submission" date="2015-10" db="EMBL/GenBank/DDBJ databases">
        <authorList>
            <person name="Ju K.-S."/>
            <person name="Doroghazi J.R."/>
            <person name="Metcalf W.W."/>
        </authorList>
    </citation>
    <scope>NUCLEOTIDE SEQUENCE [LARGE SCALE GENOMIC DNA]</scope>
    <source>
        <strain evidence="9">NRRL 3151</strain>
    </source>
</reference>
<dbReference type="PANTHER" id="PTHR43370:SF1">
    <property type="entry name" value="GUANOSINE ABC TRANSPORTER PERMEASE PROTEIN NUPQ"/>
    <property type="match status" value="1"/>
</dbReference>
<keyword evidence="2" id="KW-1003">Cell membrane</keyword>
<feature type="transmembrane region" description="Helical" evidence="7">
    <location>
        <begin position="392"/>
        <end position="411"/>
    </location>
</feature>
<proteinExistence type="predicted"/>
<feature type="transmembrane region" description="Helical" evidence="7">
    <location>
        <begin position="60"/>
        <end position="79"/>
    </location>
</feature>
<keyword evidence="9" id="KW-1185">Reference proteome</keyword>
<name>A0A0X3UU85_9ACTN</name>
<dbReference type="AlphaFoldDB" id="A0A0X3UU85"/>
<evidence type="ECO:0000256" key="1">
    <source>
        <dbReference type="ARBA" id="ARBA00004651"/>
    </source>
</evidence>
<accession>A0A0X3UU85</accession>
<evidence type="ECO:0000313" key="9">
    <source>
        <dbReference type="Proteomes" id="UP000053923"/>
    </source>
</evidence>
<feature type="transmembrane region" description="Helical" evidence="7">
    <location>
        <begin position="362"/>
        <end position="380"/>
    </location>
</feature>
<evidence type="ECO:0000313" key="8">
    <source>
        <dbReference type="EMBL" id="KUL36161.1"/>
    </source>
</evidence>
<dbReference type="CDD" id="cd06580">
    <property type="entry name" value="TM_PBP1_transp_TpRbsC_like"/>
    <property type="match status" value="1"/>
</dbReference>
<evidence type="ECO:0000256" key="3">
    <source>
        <dbReference type="ARBA" id="ARBA00022692"/>
    </source>
</evidence>
<feature type="transmembrane region" description="Helical" evidence="7">
    <location>
        <begin position="303"/>
        <end position="326"/>
    </location>
</feature>
<feature type="transmembrane region" description="Helical" evidence="7">
    <location>
        <begin position="26"/>
        <end position="48"/>
    </location>
</feature>
<organism evidence="8 9">
    <name type="scientific">Streptomyces regalis</name>
    <dbReference type="NCBI Taxonomy" id="68262"/>
    <lineage>
        <taxon>Bacteria</taxon>
        <taxon>Bacillati</taxon>
        <taxon>Actinomycetota</taxon>
        <taxon>Actinomycetes</taxon>
        <taxon>Kitasatosporales</taxon>
        <taxon>Streptomycetaceae</taxon>
        <taxon>Streptomyces</taxon>
    </lineage>
</organism>
<dbReference type="RefSeq" id="WP_062703918.1">
    <property type="nucleotide sequence ID" value="NZ_LLZG01000142.1"/>
</dbReference>
<evidence type="ECO:0000256" key="7">
    <source>
        <dbReference type="SAM" id="Phobius"/>
    </source>
</evidence>
<evidence type="ECO:0000256" key="6">
    <source>
        <dbReference type="SAM" id="MobiDB-lite"/>
    </source>
</evidence>
<feature type="compositionally biased region" description="Polar residues" evidence="6">
    <location>
        <begin position="1"/>
        <end position="16"/>
    </location>
</feature>
<keyword evidence="4 7" id="KW-1133">Transmembrane helix</keyword>
<keyword evidence="3 7" id="KW-0812">Transmembrane</keyword>
<comment type="caution">
    <text evidence="8">The sequence shown here is derived from an EMBL/GenBank/DDBJ whole genome shotgun (WGS) entry which is preliminary data.</text>
</comment>
<dbReference type="Pfam" id="PF02653">
    <property type="entry name" value="BPD_transp_2"/>
    <property type="match status" value="1"/>
</dbReference>
<dbReference type="InterPro" id="IPR001851">
    <property type="entry name" value="ABC_transp_permease"/>
</dbReference>